<keyword evidence="1" id="KW-0539">Nucleus</keyword>
<name>A0A8H5AX10_9AGAR</name>
<keyword evidence="3" id="KW-0472">Membrane</keyword>
<dbReference type="PANTHER" id="PTHR15341">
    <property type="entry name" value="SUN-COR STEROID HORMONE RECEPTOR CO-REPRESSOR"/>
    <property type="match status" value="1"/>
</dbReference>
<sequence>MSTAETNKVKAKLAALVSSFDDLEAQLEPLFAQTLPETLVGLEPLQQAKLQTALPYLVYDLIFIVNSFCCSIFLGLYLSLGAVRPTGFLPFLSNRQPTVFLSRPTSCDSHDWLYTVYLKSKGIDPRTHPVIGELDRIRQYFDKISNAENPPSKRVEVDKAAAGRFIKHAIAQSQMQWKKTAAEDMQDAPANANASSSSTENVPVKVTEKMRARAAYEAQLKNEEGQEEAGLEVFDEDEDLKDGVKEEDVDMEAENDKQSQVVKGKGKGKQQEEDETSGARSTGAKRRRPMLDPFAGYGDDATPSDSPAPALSTNAKKAKSSPTPTPSSAPSPSSTSTAKKAKKKGKKIAAS</sequence>
<dbReference type="GO" id="GO:0000460">
    <property type="term" value="P:maturation of 5.8S rRNA"/>
    <property type="evidence" value="ECO:0007669"/>
    <property type="project" value="TreeGrafter"/>
</dbReference>
<comment type="similarity">
    <text evidence="1">Belongs to the C1D family.</text>
</comment>
<evidence type="ECO:0000256" key="2">
    <source>
        <dbReference type="SAM" id="MobiDB-lite"/>
    </source>
</evidence>
<keyword evidence="3" id="KW-1133">Transmembrane helix</keyword>
<comment type="function">
    <text evidence="1">Required for exosome-dependent processing of pre-rRNA and small nucleolar RNA (snRNA) precursors. Involved in processing of 35S pre-rRNA at the A0, A1 and A2 sites.</text>
</comment>
<keyword evidence="3" id="KW-0812">Transmembrane</keyword>
<protein>
    <recommendedName>
        <fullName evidence="1">Exosome complex protein</fullName>
    </recommendedName>
</protein>
<keyword evidence="1" id="KW-0698">rRNA processing</keyword>
<dbReference type="GO" id="GO:0003677">
    <property type="term" value="F:DNA binding"/>
    <property type="evidence" value="ECO:0007669"/>
    <property type="project" value="TreeGrafter"/>
</dbReference>
<organism evidence="4 5">
    <name type="scientific">Psilocybe cf. subviscida</name>
    <dbReference type="NCBI Taxonomy" id="2480587"/>
    <lineage>
        <taxon>Eukaryota</taxon>
        <taxon>Fungi</taxon>
        <taxon>Dikarya</taxon>
        <taxon>Basidiomycota</taxon>
        <taxon>Agaricomycotina</taxon>
        <taxon>Agaricomycetes</taxon>
        <taxon>Agaricomycetidae</taxon>
        <taxon>Agaricales</taxon>
        <taxon>Agaricineae</taxon>
        <taxon>Strophariaceae</taxon>
        <taxon>Psilocybe</taxon>
    </lineage>
</organism>
<dbReference type="Proteomes" id="UP000567179">
    <property type="component" value="Unassembled WGS sequence"/>
</dbReference>
<dbReference type="GO" id="GO:0000178">
    <property type="term" value="C:exosome (RNase complex)"/>
    <property type="evidence" value="ECO:0007669"/>
    <property type="project" value="TreeGrafter"/>
</dbReference>
<dbReference type="GO" id="GO:0010468">
    <property type="term" value="P:regulation of gene expression"/>
    <property type="evidence" value="ECO:0007669"/>
    <property type="project" value="TreeGrafter"/>
</dbReference>
<accession>A0A8H5AX10</accession>
<feature type="compositionally biased region" description="Acidic residues" evidence="2">
    <location>
        <begin position="225"/>
        <end position="240"/>
    </location>
</feature>
<reference evidence="4 5" key="1">
    <citation type="journal article" date="2020" name="ISME J.">
        <title>Uncovering the hidden diversity of litter-decomposition mechanisms in mushroom-forming fungi.</title>
        <authorList>
            <person name="Floudas D."/>
            <person name="Bentzer J."/>
            <person name="Ahren D."/>
            <person name="Johansson T."/>
            <person name="Persson P."/>
            <person name="Tunlid A."/>
        </authorList>
    </citation>
    <scope>NUCLEOTIDE SEQUENCE [LARGE SCALE GENOMIC DNA]</scope>
    <source>
        <strain evidence="4 5">CBS 101986</strain>
    </source>
</reference>
<proteinExistence type="inferred from homology"/>
<keyword evidence="1" id="KW-0694">RNA-binding</keyword>
<evidence type="ECO:0000256" key="3">
    <source>
        <dbReference type="SAM" id="Phobius"/>
    </source>
</evidence>
<gene>
    <name evidence="4" type="ORF">D9619_002651</name>
</gene>
<keyword evidence="5" id="KW-1185">Reference proteome</keyword>
<dbReference type="GO" id="GO:0005730">
    <property type="term" value="C:nucleolus"/>
    <property type="evidence" value="ECO:0007669"/>
    <property type="project" value="TreeGrafter"/>
</dbReference>
<feature type="region of interest" description="Disordered" evidence="2">
    <location>
        <begin position="177"/>
        <end position="204"/>
    </location>
</feature>
<feature type="transmembrane region" description="Helical" evidence="3">
    <location>
        <begin position="56"/>
        <end position="80"/>
    </location>
</feature>
<dbReference type="PANTHER" id="PTHR15341:SF3">
    <property type="entry name" value="NUCLEAR NUCLEIC ACID-BINDING PROTEIN C1D"/>
    <property type="match status" value="1"/>
</dbReference>
<comment type="caution">
    <text evidence="4">The sequence shown here is derived from an EMBL/GenBank/DDBJ whole genome shotgun (WGS) entry which is preliminary data.</text>
</comment>
<dbReference type="OrthoDB" id="1421013at2759"/>
<feature type="compositionally biased region" description="Low complexity" evidence="2">
    <location>
        <begin position="188"/>
        <end position="198"/>
    </location>
</feature>
<feature type="compositionally biased region" description="Basic residues" evidence="2">
    <location>
        <begin position="339"/>
        <end position="351"/>
    </location>
</feature>
<dbReference type="AlphaFoldDB" id="A0A8H5AX10"/>
<evidence type="ECO:0000313" key="5">
    <source>
        <dbReference type="Proteomes" id="UP000567179"/>
    </source>
</evidence>
<evidence type="ECO:0000313" key="4">
    <source>
        <dbReference type="EMBL" id="KAF5312408.1"/>
    </source>
</evidence>
<feature type="region of interest" description="Disordered" evidence="2">
    <location>
        <begin position="219"/>
        <end position="351"/>
    </location>
</feature>
<comment type="subcellular location">
    <subcellularLocation>
        <location evidence="1">Nucleus</location>
    </subcellularLocation>
</comment>
<dbReference type="GO" id="GO:0003723">
    <property type="term" value="F:RNA binding"/>
    <property type="evidence" value="ECO:0007669"/>
    <property type="project" value="UniProtKB-UniRule"/>
</dbReference>
<dbReference type="InterPro" id="IPR011082">
    <property type="entry name" value="Exosome-assoc_fac/DNA_repair"/>
</dbReference>
<dbReference type="EMBL" id="JAACJJ010000056">
    <property type="protein sequence ID" value="KAF5312408.1"/>
    <property type="molecule type" value="Genomic_DNA"/>
</dbReference>
<evidence type="ECO:0000256" key="1">
    <source>
        <dbReference type="RuleBase" id="RU368003"/>
    </source>
</evidence>